<evidence type="ECO:0000256" key="3">
    <source>
        <dbReference type="ARBA" id="ARBA00006105"/>
    </source>
</evidence>
<dbReference type="SUPFAM" id="SSF52343">
    <property type="entry name" value="Ferredoxin reductase-like, C-terminal NADP-linked domain"/>
    <property type="match status" value="1"/>
</dbReference>
<dbReference type="GO" id="GO:0005739">
    <property type="term" value="C:mitochondrion"/>
    <property type="evidence" value="ECO:0007669"/>
    <property type="project" value="TreeGrafter"/>
</dbReference>
<dbReference type="OrthoDB" id="432685at2759"/>
<gene>
    <name evidence="11" type="ORF">AYL99_03599</name>
</gene>
<dbReference type="Gene3D" id="2.40.30.10">
    <property type="entry name" value="Translation factors"/>
    <property type="match status" value="1"/>
</dbReference>
<comment type="similarity">
    <text evidence="3">Belongs to the flavoprotein pyridine nucleotide cytochrome reductase family.</text>
</comment>
<dbReference type="SUPFAM" id="SSF63380">
    <property type="entry name" value="Riboflavin synthase domain-like"/>
    <property type="match status" value="1"/>
</dbReference>
<evidence type="ECO:0000313" key="12">
    <source>
        <dbReference type="Proteomes" id="UP000078343"/>
    </source>
</evidence>
<dbReference type="STRING" id="1367422.A0A178ZPU9"/>
<evidence type="ECO:0000256" key="1">
    <source>
        <dbReference type="ARBA" id="ARBA00001974"/>
    </source>
</evidence>
<dbReference type="InterPro" id="IPR017927">
    <property type="entry name" value="FAD-bd_FR_type"/>
</dbReference>
<dbReference type="GeneID" id="30007768"/>
<keyword evidence="6" id="KW-0560">Oxidoreductase</keyword>
<dbReference type="GO" id="GO:0016491">
    <property type="term" value="F:oxidoreductase activity"/>
    <property type="evidence" value="ECO:0007669"/>
    <property type="project" value="UniProtKB-KW"/>
</dbReference>
<organism evidence="11 12">
    <name type="scientific">Fonsecaea erecta</name>
    <dbReference type="NCBI Taxonomy" id="1367422"/>
    <lineage>
        <taxon>Eukaryota</taxon>
        <taxon>Fungi</taxon>
        <taxon>Dikarya</taxon>
        <taxon>Ascomycota</taxon>
        <taxon>Pezizomycotina</taxon>
        <taxon>Eurotiomycetes</taxon>
        <taxon>Chaetothyriomycetidae</taxon>
        <taxon>Chaetothyriales</taxon>
        <taxon>Herpotrichiellaceae</taxon>
        <taxon>Fonsecaea</taxon>
    </lineage>
</organism>
<evidence type="ECO:0000256" key="7">
    <source>
        <dbReference type="ARBA" id="ARBA00023136"/>
    </source>
</evidence>
<keyword evidence="5 8" id="KW-0274">FAD</keyword>
<dbReference type="RefSeq" id="XP_018694763.1">
    <property type="nucleotide sequence ID" value="XM_018835113.1"/>
</dbReference>
<dbReference type="Gene3D" id="3.40.50.80">
    <property type="entry name" value="Nucleotide-binding domain of ferredoxin-NADP reductase (FNR) module"/>
    <property type="match status" value="1"/>
</dbReference>
<dbReference type="InterPro" id="IPR001834">
    <property type="entry name" value="CBR-like"/>
</dbReference>
<feature type="binding site" evidence="8">
    <location>
        <position position="148"/>
    </location>
    <ligand>
        <name>FAD</name>
        <dbReference type="ChEBI" id="CHEBI:57692"/>
    </ligand>
</feature>
<dbReference type="CDD" id="cd06183">
    <property type="entry name" value="cyt_b5_reduct_like"/>
    <property type="match status" value="1"/>
</dbReference>
<feature type="region of interest" description="Disordered" evidence="9">
    <location>
        <begin position="233"/>
        <end position="260"/>
    </location>
</feature>
<protein>
    <recommendedName>
        <fullName evidence="10">FAD-binding FR-type domain-containing protein</fullName>
    </recommendedName>
</protein>
<evidence type="ECO:0000313" key="11">
    <source>
        <dbReference type="EMBL" id="OAP61396.1"/>
    </source>
</evidence>
<evidence type="ECO:0000256" key="8">
    <source>
        <dbReference type="PIRSR" id="PIRSR601834-1"/>
    </source>
</evidence>
<evidence type="ECO:0000259" key="10">
    <source>
        <dbReference type="PROSITE" id="PS51384"/>
    </source>
</evidence>
<feature type="binding site" evidence="8">
    <location>
        <position position="138"/>
    </location>
    <ligand>
        <name>FAD</name>
        <dbReference type="ChEBI" id="CHEBI:57692"/>
    </ligand>
</feature>
<name>A0A178ZPU9_9EURO</name>
<proteinExistence type="inferred from homology"/>
<evidence type="ECO:0000256" key="2">
    <source>
        <dbReference type="ARBA" id="ARBA00004370"/>
    </source>
</evidence>
<keyword evidence="4 8" id="KW-0285">Flavoprotein</keyword>
<dbReference type="InterPro" id="IPR039261">
    <property type="entry name" value="FNR_nucleotide-bd"/>
</dbReference>
<feature type="binding site" evidence="8">
    <location>
        <position position="118"/>
    </location>
    <ligand>
        <name>FAD</name>
        <dbReference type="ChEBI" id="CHEBI:57692"/>
    </ligand>
</feature>
<dbReference type="InterPro" id="IPR008333">
    <property type="entry name" value="Cbr1-like_FAD-bd_dom"/>
</dbReference>
<dbReference type="Proteomes" id="UP000078343">
    <property type="component" value="Unassembled WGS sequence"/>
</dbReference>
<dbReference type="GO" id="GO:0016020">
    <property type="term" value="C:membrane"/>
    <property type="evidence" value="ECO:0007669"/>
    <property type="project" value="UniProtKB-SubCell"/>
</dbReference>
<feature type="binding site" evidence="8">
    <location>
        <position position="116"/>
    </location>
    <ligand>
        <name>FAD</name>
        <dbReference type="ChEBI" id="CHEBI:57692"/>
    </ligand>
</feature>
<keyword evidence="12" id="KW-1185">Reference proteome</keyword>
<comment type="subcellular location">
    <subcellularLocation>
        <location evidence="2">Membrane</location>
    </subcellularLocation>
</comment>
<dbReference type="PANTHER" id="PTHR19370">
    <property type="entry name" value="NADH-CYTOCHROME B5 REDUCTASE"/>
    <property type="match status" value="1"/>
</dbReference>
<feature type="binding site" evidence="8">
    <location>
        <position position="147"/>
    </location>
    <ligand>
        <name>FAD</name>
        <dbReference type="ChEBI" id="CHEBI:57692"/>
    </ligand>
</feature>
<dbReference type="AlphaFoldDB" id="A0A178ZPU9"/>
<evidence type="ECO:0000256" key="4">
    <source>
        <dbReference type="ARBA" id="ARBA00022630"/>
    </source>
</evidence>
<dbReference type="PROSITE" id="PS51384">
    <property type="entry name" value="FAD_FR"/>
    <property type="match status" value="1"/>
</dbReference>
<dbReference type="EMBL" id="LVYI01000003">
    <property type="protein sequence ID" value="OAP61396.1"/>
    <property type="molecule type" value="Genomic_DNA"/>
</dbReference>
<evidence type="ECO:0000256" key="9">
    <source>
        <dbReference type="SAM" id="MobiDB-lite"/>
    </source>
</evidence>
<feature type="domain" description="FAD-binding FR-type" evidence="10">
    <location>
        <begin position="60"/>
        <end position="172"/>
    </location>
</feature>
<evidence type="ECO:0000256" key="6">
    <source>
        <dbReference type="ARBA" id="ARBA00023002"/>
    </source>
</evidence>
<keyword evidence="7" id="KW-0472">Membrane</keyword>
<dbReference type="Pfam" id="PF00970">
    <property type="entry name" value="FAD_binding_6"/>
    <property type="match status" value="1"/>
</dbReference>
<sequence length="374" mass="42305">MLERGTEQVHESFEVAMAWAMEAAQLHPPNRAYRRVAIGVAVGTGLYALWQAYVYSLKRDSFVAYTLIAKEPVSSTASIFHLALKQPDHNYEIYKDAWRRGIWNVHFKQPQLQIVRAYTPLPPIDEKTAEEKGEMRFLIRKDPHGEVSSYLHKLRIGADIEMRGPNLEYELTPEVRQVVFFAGGTGIAPALQVAHALFEGRRPAESDAVNSDRKLHILWANRMREDCLGGVSDDPPAESLPPKPSWTGFFTNPKRKPSPPISEKKVVIVQDLEALKQRYPGQITVEYFVNAEDSWIDEDAVFRALSRFDDKDFSTGYATSREQRQILISGPPGFIAYLAGPKEWKNGKEEQGAVSKLVAHAISKNPHNVKVWKI</sequence>
<comment type="caution">
    <text evidence="11">The sequence shown here is derived from an EMBL/GenBank/DDBJ whole genome shotgun (WGS) entry which is preliminary data.</text>
</comment>
<comment type="cofactor">
    <cofactor evidence="1 8">
        <name>FAD</name>
        <dbReference type="ChEBI" id="CHEBI:57692"/>
    </cofactor>
</comment>
<dbReference type="PANTHER" id="PTHR19370:SF189">
    <property type="entry name" value="CYTOCHROME C MITOCHONDRIAL IMPORT FACTOR CYC2"/>
    <property type="match status" value="1"/>
</dbReference>
<reference evidence="11 12" key="1">
    <citation type="submission" date="2016-04" db="EMBL/GenBank/DDBJ databases">
        <title>Draft genome of Fonsecaea erecta CBS 125763.</title>
        <authorList>
            <person name="Weiss V.A."/>
            <person name="Vicente V.A."/>
            <person name="Raittz R.T."/>
            <person name="Moreno L.F."/>
            <person name="De Souza E.M."/>
            <person name="Pedrosa F.O."/>
            <person name="Steffens M.B."/>
            <person name="Faoro H."/>
            <person name="Tadra-Sfeir M.Z."/>
            <person name="Najafzadeh M.J."/>
            <person name="Felipe M.S."/>
            <person name="Teixeira M."/>
            <person name="Sun J."/>
            <person name="Xi L."/>
            <person name="Gomes R."/>
            <person name="De Azevedo C.M."/>
            <person name="Salgado C.G."/>
            <person name="Da Silva M.B."/>
            <person name="Nascimento M.F."/>
            <person name="Queiroz-Telles F."/>
            <person name="Attili D.S."/>
            <person name="Gorbushina A."/>
        </authorList>
    </citation>
    <scope>NUCLEOTIDE SEQUENCE [LARGE SCALE GENOMIC DNA]</scope>
    <source>
        <strain evidence="11 12">CBS 125763</strain>
    </source>
</reference>
<accession>A0A178ZPU9</accession>
<evidence type="ECO:0000256" key="5">
    <source>
        <dbReference type="ARBA" id="ARBA00022827"/>
    </source>
</evidence>
<dbReference type="InterPro" id="IPR017938">
    <property type="entry name" value="Riboflavin_synthase-like_b-brl"/>
</dbReference>